<evidence type="ECO:0000313" key="2">
    <source>
        <dbReference type="Proteomes" id="UP001054252"/>
    </source>
</evidence>
<comment type="caution">
    <text evidence="1">The sequence shown here is derived from an EMBL/GenBank/DDBJ whole genome shotgun (WGS) entry which is preliminary data.</text>
</comment>
<sequence length="93" mass="10448">MNSLAKLIELNNSDEDSQTQNDYTTITINKEKMYTARKVMTPNETSVVPGEGCKDPFFEIPSRTKRDKLKSNDGRRKDVRLGMLASGALNPIL</sequence>
<dbReference type="EMBL" id="BPVZ01000004">
    <property type="protein sequence ID" value="GKU90419.1"/>
    <property type="molecule type" value="Genomic_DNA"/>
</dbReference>
<reference evidence="1 2" key="1">
    <citation type="journal article" date="2021" name="Commun. Biol.">
        <title>The genome of Shorea leprosula (Dipterocarpaceae) highlights the ecological relevance of drought in aseasonal tropical rainforests.</title>
        <authorList>
            <person name="Ng K.K.S."/>
            <person name="Kobayashi M.J."/>
            <person name="Fawcett J.A."/>
            <person name="Hatakeyama M."/>
            <person name="Paape T."/>
            <person name="Ng C.H."/>
            <person name="Ang C.C."/>
            <person name="Tnah L.H."/>
            <person name="Lee C.T."/>
            <person name="Nishiyama T."/>
            <person name="Sese J."/>
            <person name="O'Brien M.J."/>
            <person name="Copetti D."/>
            <person name="Mohd Noor M.I."/>
            <person name="Ong R.C."/>
            <person name="Putra M."/>
            <person name="Sireger I.Z."/>
            <person name="Indrioko S."/>
            <person name="Kosugi Y."/>
            <person name="Izuno A."/>
            <person name="Isagi Y."/>
            <person name="Lee S.L."/>
            <person name="Shimizu K.K."/>
        </authorList>
    </citation>
    <scope>NUCLEOTIDE SEQUENCE [LARGE SCALE GENOMIC DNA]</scope>
    <source>
        <strain evidence="1">214</strain>
    </source>
</reference>
<dbReference type="AlphaFoldDB" id="A0AAV5HY53"/>
<keyword evidence="2" id="KW-1185">Reference proteome</keyword>
<organism evidence="1 2">
    <name type="scientific">Rubroshorea leprosula</name>
    <dbReference type="NCBI Taxonomy" id="152421"/>
    <lineage>
        <taxon>Eukaryota</taxon>
        <taxon>Viridiplantae</taxon>
        <taxon>Streptophyta</taxon>
        <taxon>Embryophyta</taxon>
        <taxon>Tracheophyta</taxon>
        <taxon>Spermatophyta</taxon>
        <taxon>Magnoliopsida</taxon>
        <taxon>eudicotyledons</taxon>
        <taxon>Gunneridae</taxon>
        <taxon>Pentapetalae</taxon>
        <taxon>rosids</taxon>
        <taxon>malvids</taxon>
        <taxon>Malvales</taxon>
        <taxon>Dipterocarpaceae</taxon>
        <taxon>Rubroshorea</taxon>
    </lineage>
</organism>
<evidence type="ECO:0000313" key="1">
    <source>
        <dbReference type="EMBL" id="GKU90419.1"/>
    </source>
</evidence>
<gene>
    <name evidence="1" type="ORF">SLEP1_g4414</name>
</gene>
<accession>A0AAV5HY53</accession>
<name>A0AAV5HY53_9ROSI</name>
<proteinExistence type="predicted"/>
<dbReference type="Proteomes" id="UP001054252">
    <property type="component" value="Unassembled WGS sequence"/>
</dbReference>
<protein>
    <submittedName>
        <fullName evidence="1">Uncharacterized protein</fullName>
    </submittedName>
</protein>